<evidence type="ECO:0000313" key="3">
    <source>
        <dbReference type="EMBL" id="SHK39993.1"/>
    </source>
</evidence>
<dbReference type="Gene3D" id="3.40.50.1820">
    <property type="entry name" value="alpha/beta hydrolase"/>
    <property type="match status" value="1"/>
</dbReference>
<dbReference type="Proteomes" id="UP000184386">
    <property type="component" value="Unassembled WGS sequence"/>
</dbReference>
<reference evidence="3 4" key="1">
    <citation type="submission" date="2016-11" db="EMBL/GenBank/DDBJ databases">
        <authorList>
            <person name="Jaros S."/>
            <person name="Januszkiewicz K."/>
            <person name="Wedrychowicz H."/>
        </authorList>
    </citation>
    <scope>NUCLEOTIDE SEQUENCE [LARGE SCALE GENOMIC DNA]</scope>
    <source>
        <strain evidence="3 4">DSM 15929</strain>
    </source>
</reference>
<sequence length="411" mass="46456">MEIHDGNLNKTKKNSYIGLKFISFFSIALFLLCFFTMLIKIGVEYAADISTLRAFLHGLIYVPLLIGTLAIHIIVRRKLRLGFSDRIKVRTGKQKTFHIIVKAIAIAAGAFLLILVMIPYVALPMYMNRHINYRGFATSNFPLQDIYQAEDYDLNEKQMYLKTDDGLKVWASEIYTDHPKAVIIYLSGIVQPSVTYYYGHAKYMQEQGYSSILLEVRGHGKSDGSRICLGYDEVKDVKAVVDFIKREEKYKNVPIVVQGASMGGAIAVNAFGQLKDIDALIALSAYSSFEDVVLDELKGLGVPEFIRSIEKPLLISSLKLVYGSDNVKYRKPVEQIKNANGRPALLIACEGDTEVPPASMHRLKKAYPEAESWLRDSFEHFIVKDYNFKNVGEDEEYCSKILGFLNEVQNK</sequence>
<feature type="transmembrane region" description="Helical" evidence="1">
    <location>
        <begin position="55"/>
        <end position="75"/>
    </location>
</feature>
<proteinExistence type="predicted"/>
<keyword evidence="1" id="KW-0472">Membrane</keyword>
<keyword evidence="1" id="KW-0812">Transmembrane</keyword>
<keyword evidence="1" id="KW-1133">Transmembrane helix</keyword>
<protein>
    <recommendedName>
        <fullName evidence="2">Serine aminopeptidase S33 domain-containing protein</fullName>
    </recommendedName>
</protein>
<dbReference type="InterPro" id="IPR052920">
    <property type="entry name" value="DNA-binding_regulatory"/>
</dbReference>
<evidence type="ECO:0000256" key="1">
    <source>
        <dbReference type="SAM" id="Phobius"/>
    </source>
</evidence>
<feature type="transmembrane region" description="Helical" evidence="1">
    <location>
        <begin position="96"/>
        <end position="122"/>
    </location>
</feature>
<dbReference type="PANTHER" id="PTHR43358">
    <property type="entry name" value="ALPHA/BETA-HYDROLASE"/>
    <property type="match status" value="1"/>
</dbReference>
<dbReference type="InterPro" id="IPR022742">
    <property type="entry name" value="Hydrolase_4"/>
</dbReference>
<evidence type="ECO:0000313" key="4">
    <source>
        <dbReference type="Proteomes" id="UP000184386"/>
    </source>
</evidence>
<accession>A0A1M6S5J9</accession>
<dbReference type="InterPro" id="IPR029058">
    <property type="entry name" value="AB_hydrolase_fold"/>
</dbReference>
<dbReference type="EMBL" id="FRAC01000011">
    <property type="protein sequence ID" value="SHK39993.1"/>
    <property type="molecule type" value="Genomic_DNA"/>
</dbReference>
<dbReference type="STRING" id="1121322.SAMN02745136_02416"/>
<dbReference type="PANTHER" id="PTHR43358:SF4">
    <property type="entry name" value="ALPHA_BETA HYDROLASE FOLD-1 DOMAIN-CONTAINING PROTEIN"/>
    <property type="match status" value="1"/>
</dbReference>
<evidence type="ECO:0000259" key="2">
    <source>
        <dbReference type="Pfam" id="PF12146"/>
    </source>
</evidence>
<dbReference type="SUPFAM" id="SSF53474">
    <property type="entry name" value="alpha/beta-Hydrolases"/>
    <property type="match status" value="1"/>
</dbReference>
<name>A0A1M6S5J9_9FIRM</name>
<dbReference type="Pfam" id="PF12146">
    <property type="entry name" value="Hydrolase_4"/>
    <property type="match status" value="1"/>
</dbReference>
<organism evidence="3 4">
    <name type="scientific">Anaerocolumna jejuensis DSM 15929</name>
    <dbReference type="NCBI Taxonomy" id="1121322"/>
    <lineage>
        <taxon>Bacteria</taxon>
        <taxon>Bacillati</taxon>
        <taxon>Bacillota</taxon>
        <taxon>Clostridia</taxon>
        <taxon>Lachnospirales</taxon>
        <taxon>Lachnospiraceae</taxon>
        <taxon>Anaerocolumna</taxon>
    </lineage>
</organism>
<keyword evidence="4" id="KW-1185">Reference proteome</keyword>
<dbReference type="RefSeq" id="WP_242962481.1">
    <property type="nucleotide sequence ID" value="NZ_FRAC01000011.1"/>
</dbReference>
<feature type="transmembrane region" description="Helical" evidence="1">
    <location>
        <begin position="21"/>
        <end position="43"/>
    </location>
</feature>
<feature type="domain" description="Serine aminopeptidase S33" evidence="2">
    <location>
        <begin position="178"/>
        <end position="288"/>
    </location>
</feature>
<dbReference type="AlphaFoldDB" id="A0A1M6S5J9"/>
<gene>
    <name evidence="3" type="ORF">SAMN02745136_02416</name>
</gene>